<dbReference type="GO" id="GO:0004523">
    <property type="term" value="F:RNA-DNA hybrid ribonuclease activity"/>
    <property type="evidence" value="ECO:0007669"/>
    <property type="project" value="UniProtKB-UniRule"/>
</dbReference>
<evidence type="ECO:0000256" key="1">
    <source>
        <dbReference type="ARBA" id="ARBA00000077"/>
    </source>
</evidence>
<keyword evidence="10" id="KW-0963">Cytoplasm</keyword>
<evidence type="ECO:0000256" key="2">
    <source>
        <dbReference type="ARBA" id="ARBA00005300"/>
    </source>
</evidence>
<evidence type="ECO:0000313" key="12">
    <source>
        <dbReference type="EMBL" id="QCI26728.1"/>
    </source>
</evidence>
<dbReference type="Pfam" id="PF00075">
    <property type="entry name" value="RNase_H"/>
    <property type="match status" value="1"/>
</dbReference>
<dbReference type="GO" id="GO:0043137">
    <property type="term" value="P:DNA replication, removal of RNA primer"/>
    <property type="evidence" value="ECO:0007669"/>
    <property type="project" value="TreeGrafter"/>
</dbReference>
<dbReference type="NCBIfam" id="NF001236">
    <property type="entry name" value="PRK00203.1"/>
    <property type="match status" value="1"/>
</dbReference>
<dbReference type="OrthoDB" id="7845843at2"/>
<evidence type="ECO:0000256" key="6">
    <source>
        <dbReference type="ARBA" id="ARBA00022723"/>
    </source>
</evidence>
<comment type="subcellular location">
    <subcellularLocation>
        <location evidence="10">Cytoplasm</location>
    </subcellularLocation>
</comment>
<proteinExistence type="inferred from homology"/>
<dbReference type="InterPro" id="IPR022892">
    <property type="entry name" value="RNaseHI"/>
</dbReference>
<dbReference type="RefSeq" id="WP_158353340.1">
    <property type="nucleotide sequence ID" value="NZ_CP034852.1"/>
</dbReference>
<protein>
    <recommendedName>
        <fullName evidence="4 10">Ribonuclease H</fullName>
        <shortName evidence="10">RNase H</shortName>
        <ecNumber evidence="4 10">3.1.26.4</ecNumber>
    </recommendedName>
</protein>
<dbReference type="GO" id="GO:0000287">
    <property type="term" value="F:magnesium ion binding"/>
    <property type="evidence" value="ECO:0007669"/>
    <property type="project" value="UniProtKB-UniRule"/>
</dbReference>
<organism evidence="12 13">
    <name type="scientific">Buchnera aphidicola</name>
    <name type="common">Thelaxes californica</name>
    <dbReference type="NCBI Taxonomy" id="1315998"/>
    <lineage>
        <taxon>Bacteria</taxon>
        <taxon>Pseudomonadati</taxon>
        <taxon>Pseudomonadota</taxon>
        <taxon>Gammaproteobacteria</taxon>
        <taxon>Enterobacterales</taxon>
        <taxon>Erwiniaceae</taxon>
        <taxon>Buchnera</taxon>
    </lineage>
</organism>
<dbReference type="EC" id="3.1.26.4" evidence="4 10"/>
<dbReference type="PANTHER" id="PTHR10642">
    <property type="entry name" value="RIBONUCLEASE H1"/>
    <property type="match status" value="1"/>
</dbReference>
<evidence type="ECO:0000256" key="8">
    <source>
        <dbReference type="ARBA" id="ARBA00022801"/>
    </source>
</evidence>
<keyword evidence="8 10" id="KW-0378">Hydrolase</keyword>
<dbReference type="EMBL" id="CP034852">
    <property type="protein sequence ID" value="QCI26728.1"/>
    <property type="molecule type" value="Genomic_DNA"/>
</dbReference>
<dbReference type="HAMAP" id="MF_00042">
    <property type="entry name" value="RNase_H"/>
    <property type="match status" value="1"/>
</dbReference>
<evidence type="ECO:0000256" key="7">
    <source>
        <dbReference type="ARBA" id="ARBA00022759"/>
    </source>
</evidence>
<name>A0A4D6YM04_9GAMM</name>
<comment type="catalytic activity">
    <reaction evidence="1 10">
        <text>Endonucleolytic cleavage to 5'-phosphomonoester.</text>
        <dbReference type="EC" id="3.1.26.4"/>
    </reaction>
</comment>
<keyword evidence="9 10" id="KW-0460">Magnesium</keyword>
<comment type="function">
    <text evidence="10">Endonuclease that specifically degrades the RNA of RNA-DNA hybrids.</text>
</comment>
<reference evidence="12 13" key="1">
    <citation type="submission" date="2018-12" db="EMBL/GenBank/DDBJ databases">
        <authorList>
            <person name="Chong R.A."/>
        </authorList>
    </citation>
    <scope>NUCLEOTIDE SEQUENCE [LARGE SCALE GENOMIC DNA]</scope>
    <source>
        <strain evidence="12 13">Tca</strain>
    </source>
</reference>
<dbReference type="CDD" id="cd09278">
    <property type="entry name" value="RNase_HI_prokaryote_like"/>
    <property type="match status" value="1"/>
</dbReference>
<feature type="binding site" evidence="10">
    <location>
        <position position="138"/>
    </location>
    <ligand>
        <name>Mg(2+)</name>
        <dbReference type="ChEBI" id="CHEBI:18420"/>
        <label>2</label>
    </ligand>
</feature>
<comment type="cofactor">
    <cofactor evidence="10">
        <name>Mg(2+)</name>
        <dbReference type="ChEBI" id="CHEBI:18420"/>
    </cofactor>
    <text evidence="10">Binds 1 Mg(2+) ion per subunit. May bind a second metal ion at a regulatory site, or after substrate binding.</text>
</comment>
<dbReference type="Proteomes" id="UP000298782">
    <property type="component" value="Chromosome"/>
</dbReference>
<dbReference type="InterPro" id="IPR050092">
    <property type="entry name" value="RNase_H"/>
</dbReference>
<dbReference type="Gene3D" id="3.30.420.10">
    <property type="entry name" value="Ribonuclease H-like superfamily/Ribonuclease H"/>
    <property type="match status" value="1"/>
</dbReference>
<keyword evidence="5 10" id="KW-0540">Nuclease</keyword>
<keyword evidence="13" id="KW-1185">Reference proteome</keyword>
<comment type="subunit">
    <text evidence="3 10">Monomer.</text>
</comment>
<accession>A0A4D6YM04</accession>
<dbReference type="PANTHER" id="PTHR10642:SF26">
    <property type="entry name" value="RIBONUCLEASE H1"/>
    <property type="match status" value="1"/>
</dbReference>
<dbReference type="InterPro" id="IPR036397">
    <property type="entry name" value="RNaseH_sf"/>
</dbReference>
<dbReference type="InterPro" id="IPR002156">
    <property type="entry name" value="RNaseH_domain"/>
</dbReference>
<dbReference type="GO" id="GO:0005737">
    <property type="term" value="C:cytoplasm"/>
    <property type="evidence" value="ECO:0007669"/>
    <property type="project" value="UniProtKB-SubCell"/>
</dbReference>
<evidence type="ECO:0000256" key="5">
    <source>
        <dbReference type="ARBA" id="ARBA00022722"/>
    </source>
</evidence>
<keyword evidence="6 10" id="KW-0479">Metal-binding</keyword>
<sequence length="159" mass="18426">MSEKLLKKIKIFTDGSCLGNPGPGGCCALIKYKQYIKKICSSFYLTTNNRMEIMGAILGLEMLKETCKVTIMTDSQYLKLGIVVWIQNWRKKNWKTKNNKTVKNIDLWLRLEKIINLHKVKWIWIKGHSIYLENNLCDQLAKKAALNPKEIDIGYQKST</sequence>
<feature type="binding site" evidence="10">
    <location>
        <position position="14"/>
    </location>
    <ligand>
        <name>Mg(2+)</name>
        <dbReference type="ChEBI" id="CHEBI:18420"/>
        <label>2</label>
    </ligand>
</feature>
<dbReference type="InterPro" id="IPR012337">
    <property type="entry name" value="RNaseH-like_sf"/>
</dbReference>
<gene>
    <name evidence="10" type="primary">rnhA</name>
    <name evidence="12" type="ORF">D9V80_00945</name>
</gene>
<feature type="domain" description="RNase H type-1" evidence="11">
    <location>
        <begin position="5"/>
        <end position="146"/>
    </location>
</feature>
<evidence type="ECO:0000313" key="13">
    <source>
        <dbReference type="Proteomes" id="UP000298782"/>
    </source>
</evidence>
<evidence type="ECO:0000256" key="3">
    <source>
        <dbReference type="ARBA" id="ARBA00011245"/>
    </source>
</evidence>
<reference evidence="12 13" key="2">
    <citation type="submission" date="2019-05" db="EMBL/GenBank/DDBJ databases">
        <title>Genome evolution of the obligate endosymbiont Buchnera aphidicola.</title>
        <authorList>
            <person name="Moran N.A."/>
        </authorList>
    </citation>
    <scope>NUCLEOTIDE SEQUENCE [LARGE SCALE GENOMIC DNA]</scope>
    <source>
        <strain evidence="12 13">Tca</strain>
    </source>
</reference>
<dbReference type="AlphaFoldDB" id="A0A4D6YM04"/>
<evidence type="ECO:0000256" key="9">
    <source>
        <dbReference type="ARBA" id="ARBA00022842"/>
    </source>
</evidence>
<evidence type="ECO:0000259" key="11">
    <source>
        <dbReference type="PROSITE" id="PS50879"/>
    </source>
</evidence>
<feature type="binding site" evidence="10">
    <location>
        <position position="74"/>
    </location>
    <ligand>
        <name>Mg(2+)</name>
        <dbReference type="ChEBI" id="CHEBI:18420"/>
        <label>1</label>
    </ligand>
</feature>
<dbReference type="PROSITE" id="PS50879">
    <property type="entry name" value="RNASE_H_1"/>
    <property type="match status" value="1"/>
</dbReference>
<comment type="similarity">
    <text evidence="2 10">Belongs to the RNase H family.</text>
</comment>
<feature type="binding site" evidence="10">
    <location>
        <position position="14"/>
    </location>
    <ligand>
        <name>Mg(2+)</name>
        <dbReference type="ChEBI" id="CHEBI:18420"/>
        <label>1</label>
    </ligand>
</feature>
<dbReference type="SUPFAM" id="SSF53098">
    <property type="entry name" value="Ribonuclease H-like"/>
    <property type="match status" value="1"/>
</dbReference>
<evidence type="ECO:0000256" key="4">
    <source>
        <dbReference type="ARBA" id="ARBA00012180"/>
    </source>
</evidence>
<dbReference type="GO" id="GO:0003676">
    <property type="term" value="F:nucleic acid binding"/>
    <property type="evidence" value="ECO:0007669"/>
    <property type="project" value="InterPro"/>
</dbReference>
<keyword evidence="7 10" id="KW-0255">Endonuclease</keyword>
<feature type="binding site" evidence="10">
    <location>
        <position position="52"/>
    </location>
    <ligand>
        <name>Mg(2+)</name>
        <dbReference type="ChEBI" id="CHEBI:18420"/>
        <label>1</label>
    </ligand>
</feature>
<evidence type="ECO:0000256" key="10">
    <source>
        <dbReference type="HAMAP-Rule" id="MF_00042"/>
    </source>
</evidence>